<dbReference type="AlphaFoldDB" id="A0A0M0JVU1"/>
<reference evidence="4" key="1">
    <citation type="journal article" date="2015" name="PLoS Genet.">
        <title>Genome Sequence and Transcriptome Analyses of Chrysochromulina tobin: Metabolic Tools for Enhanced Algal Fitness in the Prominent Order Prymnesiales (Haptophyceae).</title>
        <authorList>
            <person name="Hovde B.T."/>
            <person name="Deodato C.R."/>
            <person name="Hunsperger H.M."/>
            <person name="Ryken S.A."/>
            <person name="Yost W."/>
            <person name="Jha R.K."/>
            <person name="Patterson J."/>
            <person name="Monnat R.J. Jr."/>
            <person name="Barlow S.B."/>
            <person name="Starkenburg S.R."/>
            <person name="Cattolico R.A."/>
        </authorList>
    </citation>
    <scope>NUCLEOTIDE SEQUENCE</scope>
    <source>
        <strain evidence="4">CCMP291</strain>
    </source>
</reference>
<evidence type="ECO:0000256" key="2">
    <source>
        <dbReference type="SAM" id="MobiDB-lite"/>
    </source>
</evidence>
<organism evidence="3 4">
    <name type="scientific">Chrysochromulina tobinii</name>
    <dbReference type="NCBI Taxonomy" id="1460289"/>
    <lineage>
        <taxon>Eukaryota</taxon>
        <taxon>Haptista</taxon>
        <taxon>Haptophyta</taxon>
        <taxon>Prymnesiophyceae</taxon>
        <taxon>Prymnesiales</taxon>
        <taxon>Chrysochromulinaceae</taxon>
        <taxon>Chrysochromulina</taxon>
    </lineage>
</organism>
<evidence type="ECO:0000313" key="4">
    <source>
        <dbReference type="Proteomes" id="UP000037460"/>
    </source>
</evidence>
<sequence length="239" mass="26796">MAAPGSPFLEQVQLLEQKLRHAQRVTAVPFFDQDEDGSPAAAARGEAAQKAEKAVEEAVKLREQMQRALDARMEMQARENEGLSQKVQGLDQSLRVAEAARRREVAQRERELAEMRDQLEWERQVRDQLETERHMRDALDNERTRRHGLDTIVRSASPPPGTPGSVRVAHLDRLERVAGAIEARSSEREWKLRAELAEAANEAQSAWQSAQALQAEHERSTAELSARAASATQGVLQLQ</sequence>
<gene>
    <name evidence="3" type="ORF">Ctob_015100</name>
</gene>
<accession>A0A0M0JVU1</accession>
<feature type="compositionally biased region" description="Polar residues" evidence="2">
    <location>
        <begin position="230"/>
        <end position="239"/>
    </location>
</feature>
<dbReference type="EMBL" id="JWZX01002159">
    <property type="protein sequence ID" value="KOO30801.1"/>
    <property type="molecule type" value="Genomic_DNA"/>
</dbReference>
<evidence type="ECO:0000313" key="3">
    <source>
        <dbReference type="EMBL" id="KOO30801.1"/>
    </source>
</evidence>
<proteinExistence type="predicted"/>
<evidence type="ECO:0000256" key="1">
    <source>
        <dbReference type="SAM" id="Coils"/>
    </source>
</evidence>
<keyword evidence="4" id="KW-1185">Reference proteome</keyword>
<feature type="coiled-coil region" evidence="1">
    <location>
        <begin position="44"/>
        <end position="132"/>
    </location>
</feature>
<comment type="caution">
    <text evidence="3">The sequence shown here is derived from an EMBL/GenBank/DDBJ whole genome shotgun (WGS) entry which is preliminary data.</text>
</comment>
<dbReference type="Proteomes" id="UP000037460">
    <property type="component" value="Unassembled WGS sequence"/>
</dbReference>
<name>A0A0M0JVU1_9EUKA</name>
<protein>
    <submittedName>
        <fullName evidence="3">Uncharacterized protein</fullName>
    </submittedName>
</protein>
<keyword evidence="1" id="KW-0175">Coiled coil</keyword>
<feature type="non-terminal residue" evidence="3">
    <location>
        <position position="239"/>
    </location>
</feature>
<feature type="region of interest" description="Disordered" evidence="2">
    <location>
        <begin position="208"/>
        <end position="239"/>
    </location>
</feature>